<evidence type="ECO:0000259" key="1">
    <source>
        <dbReference type="Pfam" id="PF16297"/>
    </source>
</evidence>
<dbReference type="GeneTree" id="ENSGT01010000222920"/>
<dbReference type="AlphaFoldDB" id="A0A8D0DAF3"/>
<evidence type="ECO:0000313" key="3">
    <source>
        <dbReference type="Proteomes" id="UP000694568"/>
    </source>
</evidence>
<proteinExistence type="predicted"/>
<accession>A0A8D0DAF3</accession>
<sequence length="155" mass="17458">MDSVDLEPVRHAVSTQGAILERHSQTLQDIMGGFQQLNARLMEFQAVSQAASSMQGPPPPAAVSTREPWVSPLERYYGHLGKCKTFLLQCGLIFDLQPYSMTYSTEKAKIAHLIGLLEGEALEWAAVHWRRQDPVTSTYANFTREMKGWNSPPFY</sequence>
<feature type="domain" description="DUF4939" evidence="1">
    <location>
        <begin position="74"/>
        <end position="148"/>
    </location>
</feature>
<keyword evidence="3" id="KW-1185">Reference proteome</keyword>
<dbReference type="Pfam" id="PF16297">
    <property type="entry name" value="DUF4939"/>
    <property type="match status" value="1"/>
</dbReference>
<protein>
    <recommendedName>
        <fullName evidence="1">DUF4939 domain-containing protein</fullName>
    </recommendedName>
</protein>
<organism evidence="2 3">
    <name type="scientific">Sander lucioperca</name>
    <name type="common">Pike-perch</name>
    <name type="synonym">Perca lucioperca</name>
    <dbReference type="NCBI Taxonomy" id="283035"/>
    <lineage>
        <taxon>Eukaryota</taxon>
        <taxon>Metazoa</taxon>
        <taxon>Chordata</taxon>
        <taxon>Craniata</taxon>
        <taxon>Vertebrata</taxon>
        <taxon>Euteleostomi</taxon>
        <taxon>Actinopterygii</taxon>
        <taxon>Neopterygii</taxon>
        <taxon>Teleostei</taxon>
        <taxon>Neoteleostei</taxon>
        <taxon>Acanthomorphata</taxon>
        <taxon>Eupercaria</taxon>
        <taxon>Perciformes</taxon>
        <taxon>Percoidei</taxon>
        <taxon>Percidae</taxon>
        <taxon>Luciopercinae</taxon>
        <taxon>Sander</taxon>
    </lineage>
</organism>
<dbReference type="Ensembl" id="ENSSLUT00000046414.1">
    <property type="protein sequence ID" value="ENSSLUP00000044997.1"/>
    <property type="gene ID" value="ENSSLUG00000019915.1"/>
</dbReference>
<evidence type="ECO:0000313" key="2">
    <source>
        <dbReference type="Ensembl" id="ENSSLUP00000044997.1"/>
    </source>
</evidence>
<name>A0A8D0DAF3_SANLU</name>
<reference evidence="2" key="2">
    <citation type="submission" date="2025-09" db="UniProtKB">
        <authorList>
            <consortium name="Ensembl"/>
        </authorList>
    </citation>
    <scope>IDENTIFICATION</scope>
</reference>
<dbReference type="InterPro" id="IPR032549">
    <property type="entry name" value="DUF4939"/>
</dbReference>
<dbReference type="Proteomes" id="UP000694568">
    <property type="component" value="Unplaced"/>
</dbReference>
<reference evidence="2" key="1">
    <citation type="submission" date="2025-08" db="UniProtKB">
        <authorList>
            <consortium name="Ensembl"/>
        </authorList>
    </citation>
    <scope>IDENTIFICATION</scope>
</reference>